<feature type="repeat" description="TPR" evidence="1">
    <location>
        <begin position="176"/>
        <end position="209"/>
    </location>
</feature>
<dbReference type="EMBL" id="WBOT01000003">
    <property type="protein sequence ID" value="KAB2332622.1"/>
    <property type="molecule type" value="Genomic_DNA"/>
</dbReference>
<evidence type="ECO:0000313" key="4">
    <source>
        <dbReference type="Proteomes" id="UP000441354"/>
    </source>
</evidence>
<feature type="transmembrane region" description="Helical" evidence="2">
    <location>
        <begin position="295"/>
        <end position="315"/>
    </location>
</feature>
<dbReference type="Proteomes" id="UP000441354">
    <property type="component" value="Unassembled WGS sequence"/>
</dbReference>
<keyword evidence="4" id="KW-1185">Reference proteome</keyword>
<dbReference type="InterPro" id="IPR011990">
    <property type="entry name" value="TPR-like_helical_dom_sf"/>
</dbReference>
<evidence type="ECO:0000256" key="1">
    <source>
        <dbReference type="PROSITE-ProRule" id="PRU00339"/>
    </source>
</evidence>
<sequence length="348" mass="39958">METMARPPLLQVMEVLPDHKTRDFELKLTKMAEGLEDSEYNELHTFLSQNIYTTTESKDILFSIFVLLATYARRMKNISQFKDLVEVYGEHFVDYPLYPHILSLLYKEIGTNEAIEQEMAFAREATQKLPNQVGVLHHYAEAVVNSREQGLAVSTQDLEEAYQTINRVVHLSPRYAKFHSTKGRVLAALGKYPEAKDAIRKAIDMEESTKKDYAIRINDYLYHLNRIQTNEFTDMFSEKITVTEKSLEESKVEVEESISKLKSENLQMLGFFTAIISFTIGSMNLLENRTFLESAFLILILSSSLVLAFVGFGFLFPVKKTNRRSTIWVSMAAVVTIIGSFLAYYFIK</sequence>
<keyword evidence="2" id="KW-1133">Transmembrane helix</keyword>
<feature type="transmembrane region" description="Helical" evidence="2">
    <location>
        <begin position="266"/>
        <end position="283"/>
    </location>
</feature>
<dbReference type="InterPro" id="IPR019734">
    <property type="entry name" value="TPR_rpt"/>
</dbReference>
<dbReference type="Gene3D" id="1.25.40.10">
    <property type="entry name" value="Tetratricopeptide repeat domain"/>
    <property type="match status" value="1"/>
</dbReference>
<keyword evidence="1" id="KW-0802">TPR repeat</keyword>
<dbReference type="PROSITE" id="PS50005">
    <property type="entry name" value="TPR"/>
    <property type="match status" value="1"/>
</dbReference>
<comment type="caution">
    <text evidence="3">The sequence shown here is derived from an EMBL/GenBank/DDBJ whole genome shotgun (WGS) entry which is preliminary data.</text>
</comment>
<organism evidence="3 4">
    <name type="scientific">Bacillus mesophilum</name>
    <dbReference type="NCBI Taxonomy" id="1071718"/>
    <lineage>
        <taxon>Bacteria</taxon>
        <taxon>Bacillati</taxon>
        <taxon>Bacillota</taxon>
        <taxon>Bacilli</taxon>
        <taxon>Bacillales</taxon>
        <taxon>Bacillaceae</taxon>
        <taxon>Bacillus</taxon>
    </lineage>
</organism>
<evidence type="ECO:0008006" key="5">
    <source>
        <dbReference type="Google" id="ProtNLM"/>
    </source>
</evidence>
<dbReference type="SUPFAM" id="SSF48452">
    <property type="entry name" value="TPR-like"/>
    <property type="match status" value="1"/>
</dbReference>
<gene>
    <name evidence="3" type="ORF">F7732_11050</name>
</gene>
<reference evidence="3 4" key="1">
    <citation type="journal article" date="2014" name="Arch. Microbiol.">
        <title>Bacillus mesophilum sp. nov., strain IITR-54T, a novel 4-chlorobiphenyl dechlorinating bacterium.</title>
        <authorList>
            <person name="Manickam N."/>
            <person name="Singh N.K."/>
            <person name="Bajaj A."/>
            <person name="Kumar R.M."/>
            <person name="Kaur G."/>
            <person name="Kaur N."/>
            <person name="Bala M."/>
            <person name="Kumar A."/>
            <person name="Mayilraj S."/>
        </authorList>
    </citation>
    <scope>NUCLEOTIDE SEQUENCE [LARGE SCALE GENOMIC DNA]</scope>
    <source>
        <strain evidence="3 4">IITR-54</strain>
    </source>
</reference>
<dbReference type="RefSeq" id="WP_151573921.1">
    <property type="nucleotide sequence ID" value="NZ_WBOT01000003.1"/>
</dbReference>
<keyword evidence="2" id="KW-0812">Transmembrane</keyword>
<evidence type="ECO:0000313" key="3">
    <source>
        <dbReference type="EMBL" id="KAB2332622.1"/>
    </source>
</evidence>
<dbReference type="AlphaFoldDB" id="A0A7V7RLF7"/>
<proteinExistence type="predicted"/>
<keyword evidence="2" id="KW-0472">Membrane</keyword>
<evidence type="ECO:0000256" key="2">
    <source>
        <dbReference type="SAM" id="Phobius"/>
    </source>
</evidence>
<accession>A0A7V7RLF7</accession>
<protein>
    <recommendedName>
        <fullName evidence="5">Tetratricopeptide repeat protein</fullName>
    </recommendedName>
</protein>
<feature type="transmembrane region" description="Helical" evidence="2">
    <location>
        <begin position="327"/>
        <end position="347"/>
    </location>
</feature>
<dbReference type="OrthoDB" id="2820615at2"/>
<name>A0A7V7RLF7_9BACI</name>